<evidence type="ECO:0000313" key="2">
    <source>
        <dbReference type="EMBL" id="KAF0766444.1"/>
    </source>
</evidence>
<dbReference type="EMBL" id="VUJU01001192">
    <property type="protein sequence ID" value="KAF0766444.1"/>
    <property type="molecule type" value="Genomic_DNA"/>
</dbReference>
<keyword evidence="1" id="KW-1133">Transmembrane helix</keyword>
<dbReference type="AlphaFoldDB" id="A0A6G0Z777"/>
<sequence length="131" mass="14795">MKMEVAADQAKLALSNVGDYAGSTKLGTKKLIENRSKKLCKLLATILESNVIILNKVMDVLILQYDVYVKNNLENNVLIFSWYGLLFPMTGLFFLDSFSFGLQNYGLFNHDIDTSLEFASLANVVLWFEIT</sequence>
<reference evidence="2 3" key="1">
    <citation type="submission" date="2019-08" db="EMBL/GenBank/DDBJ databases">
        <title>Whole genome of Aphis craccivora.</title>
        <authorList>
            <person name="Voronova N.V."/>
            <person name="Shulinski R.S."/>
            <person name="Bandarenka Y.V."/>
            <person name="Zhorov D.G."/>
            <person name="Warner D."/>
        </authorList>
    </citation>
    <scope>NUCLEOTIDE SEQUENCE [LARGE SCALE GENOMIC DNA]</scope>
    <source>
        <strain evidence="2">180601</strain>
        <tissue evidence="2">Whole Body</tissue>
    </source>
</reference>
<feature type="transmembrane region" description="Helical" evidence="1">
    <location>
        <begin position="77"/>
        <end position="95"/>
    </location>
</feature>
<dbReference type="Proteomes" id="UP000478052">
    <property type="component" value="Unassembled WGS sequence"/>
</dbReference>
<name>A0A6G0Z777_APHCR</name>
<dbReference type="OrthoDB" id="10636738at2759"/>
<evidence type="ECO:0000256" key="1">
    <source>
        <dbReference type="SAM" id="Phobius"/>
    </source>
</evidence>
<comment type="caution">
    <text evidence="2">The sequence shown here is derived from an EMBL/GenBank/DDBJ whole genome shotgun (WGS) entry which is preliminary data.</text>
</comment>
<proteinExistence type="predicted"/>
<gene>
    <name evidence="2" type="ORF">FWK35_00003709</name>
</gene>
<keyword evidence="1" id="KW-0472">Membrane</keyword>
<protein>
    <submittedName>
        <fullName evidence="2">Uncharacterized protein</fullName>
    </submittedName>
</protein>
<organism evidence="2 3">
    <name type="scientific">Aphis craccivora</name>
    <name type="common">Cowpea aphid</name>
    <dbReference type="NCBI Taxonomy" id="307492"/>
    <lineage>
        <taxon>Eukaryota</taxon>
        <taxon>Metazoa</taxon>
        <taxon>Ecdysozoa</taxon>
        <taxon>Arthropoda</taxon>
        <taxon>Hexapoda</taxon>
        <taxon>Insecta</taxon>
        <taxon>Pterygota</taxon>
        <taxon>Neoptera</taxon>
        <taxon>Paraneoptera</taxon>
        <taxon>Hemiptera</taxon>
        <taxon>Sternorrhyncha</taxon>
        <taxon>Aphidomorpha</taxon>
        <taxon>Aphidoidea</taxon>
        <taxon>Aphididae</taxon>
        <taxon>Aphidini</taxon>
        <taxon>Aphis</taxon>
        <taxon>Aphis</taxon>
    </lineage>
</organism>
<evidence type="ECO:0000313" key="3">
    <source>
        <dbReference type="Proteomes" id="UP000478052"/>
    </source>
</evidence>
<keyword evidence="1" id="KW-0812">Transmembrane</keyword>
<accession>A0A6G0Z777</accession>
<keyword evidence="3" id="KW-1185">Reference proteome</keyword>